<reference evidence="4" key="3">
    <citation type="submission" date="2021-01" db="EMBL/GenBank/DDBJ databases">
        <title>Outbreak of Burkholderia contaminns endophthalmitis traced to a clinical ventilation system.</title>
        <authorList>
            <person name="Lipuma J."/>
            <person name="Spilker T."/>
            <person name="Kratholm J."/>
        </authorList>
    </citation>
    <scope>NUCLEOTIDE SEQUENCE</scope>
    <source>
        <strain evidence="4">HI4954</strain>
    </source>
</reference>
<dbReference type="GeneID" id="93188538"/>
<evidence type="ECO:0000313" key="6">
    <source>
        <dbReference type="EMBL" id="WFN21791.1"/>
    </source>
</evidence>
<dbReference type="Proteomes" id="UP000664048">
    <property type="component" value="Unassembled WGS sequence"/>
</dbReference>
<evidence type="ECO:0000313" key="8">
    <source>
        <dbReference type="Proteomes" id="UP001220209"/>
    </source>
</evidence>
<dbReference type="Proteomes" id="UP001220209">
    <property type="component" value="Chromosome 2"/>
</dbReference>
<reference evidence="3" key="1">
    <citation type="journal article" date="2016" name="Biosci. Biotechnol. Biochem.">
        <title>Bioconversion of AHX to AOH by resting cells of Burkholderia contaminans CH-1.</title>
        <authorList>
            <person name="Choi J.H."/>
            <person name="Kikuchi A."/>
            <person name="Pumkaeo P."/>
            <person name="Hirai H."/>
            <person name="Tokuyama S."/>
            <person name="Kawagishi H."/>
        </authorList>
    </citation>
    <scope>NUCLEOTIDE SEQUENCE</scope>
    <source>
        <strain evidence="3">CH-1</strain>
    </source>
</reference>
<feature type="transmembrane region" description="Helical" evidence="2">
    <location>
        <begin position="6"/>
        <end position="24"/>
    </location>
</feature>
<organism evidence="3">
    <name type="scientific">Burkholderia contaminans</name>
    <dbReference type="NCBI Taxonomy" id="488447"/>
    <lineage>
        <taxon>Bacteria</taxon>
        <taxon>Pseudomonadati</taxon>
        <taxon>Pseudomonadota</taxon>
        <taxon>Betaproteobacteria</taxon>
        <taxon>Burkholderiales</taxon>
        <taxon>Burkholderiaceae</taxon>
        <taxon>Burkholderia</taxon>
        <taxon>Burkholderia cepacia complex</taxon>
    </lineage>
</organism>
<sequence length="194" mass="21247">MNTRDLIVVVVIGGMVVAGTYAFLRTETPKATWTGAEATPSLGTSDSIGIQSSFDSVNSMARRSPAMGGVSTDYSDSVPGVESKNNKIRDDIENFIDKKYTDPKQRAAMKQYAVAQRDFLVYGGSREGAVNAAERMVKSFACLRGLMGQRGVDESKLVLAMMLNTKERWQAFSVAMKNMSGHIYDLYRGESCEN</sequence>
<dbReference type="EMBL" id="JAENIB010000004">
    <property type="protein sequence ID" value="MBK1930962.1"/>
    <property type="molecule type" value="Genomic_DNA"/>
</dbReference>
<evidence type="ECO:0000256" key="1">
    <source>
        <dbReference type="SAM" id="MobiDB-lite"/>
    </source>
</evidence>
<gene>
    <name evidence="3" type="ORF">BCCH1_02170</name>
    <name evidence="5" type="ORF">J4M89_23005</name>
    <name evidence="4" type="ORF">JIN94_13830</name>
    <name evidence="6" type="ORF">LXE91_24345</name>
</gene>
<name>A0A286P4V8_9BURK</name>
<keyword evidence="2" id="KW-0812">Transmembrane</keyword>
<dbReference type="EMBL" id="AP018357">
    <property type="protein sequence ID" value="BBA37806.1"/>
    <property type="molecule type" value="Genomic_DNA"/>
</dbReference>
<dbReference type="EMBL" id="JAGEMX010000007">
    <property type="protein sequence ID" value="MBO1832255.1"/>
    <property type="molecule type" value="Genomic_DNA"/>
</dbReference>
<proteinExistence type="predicted"/>
<dbReference type="OrthoDB" id="8908297at2"/>
<evidence type="ECO:0000313" key="3">
    <source>
        <dbReference type="EMBL" id="BBA37806.1"/>
    </source>
</evidence>
<protein>
    <submittedName>
        <fullName evidence="3">Uncharacterized protein</fullName>
    </submittedName>
</protein>
<keyword evidence="7" id="KW-1185">Reference proteome</keyword>
<evidence type="ECO:0000313" key="5">
    <source>
        <dbReference type="EMBL" id="MBO1832255.1"/>
    </source>
</evidence>
<evidence type="ECO:0000256" key="2">
    <source>
        <dbReference type="SAM" id="Phobius"/>
    </source>
</evidence>
<reference evidence="5 7" key="4">
    <citation type="submission" date="2021-03" db="EMBL/GenBank/DDBJ databases">
        <title>Clinical course, treatment and visual outcome of an outbreak of Burkholderia contaminans endophthalmitis following cataract surgery.</title>
        <authorList>
            <person name="Lind C."/>
            <person name="Olsen K."/>
            <person name="Angelsen N.K."/>
            <person name="Krefting E.A."/>
            <person name="Fossen K."/>
            <person name="Gravningen K."/>
            <person name="Depoorter E."/>
            <person name="Vandamme P."/>
            <person name="Bertelsen G."/>
        </authorList>
    </citation>
    <scope>NUCLEOTIDE SEQUENCE [LARGE SCALE GENOMIC DNA]</scope>
    <source>
        <strain evidence="5 7">51242556</strain>
    </source>
</reference>
<dbReference type="EMBL" id="CP090641">
    <property type="protein sequence ID" value="WFN21791.1"/>
    <property type="molecule type" value="Genomic_DNA"/>
</dbReference>
<keyword evidence="2" id="KW-0472">Membrane</keyword>
<evidence type="ECO:0000313" key="4">
    <source>
        <dbReference type="EMBL" id="MBK1930962.1"/>
    </source>
</evidence>
<reference evidence="3" key="2">
    <citation type="journal article" date="2017" name="Genome Announc.">
        <title>High-Quality Draft Genome Sequence of Burkholderia contaminans CH-1, a Gram-Negative Bacterium That Metabolizes 2-Azahypoxanthine, a Plant Growth-Regulating Compound.</title>
        <authorList>
            <person name="Choi J.-H."/>
            <person name="Sugiura H."/>
            <person name="Moriuchi R."/>
            <person name="Kawagishi H."/>
            <person name="Dohra H."/>
        </authorList>
    </citation>
    <scope>NUCLEOTIDE SEQUENCE</scope>
    <source>
        <strain evidence="3">CH-1</strain>
    </source>
</reference>
<evidence type="ECO:0000313" key="7">
    <source>
        <dbReference type="Proteomes" id="UP000664048"/>
    </source>
</evidence>
<dbReference type="AlphaFoldDB" id="A0A286P4V8"/>
<dbReference type="Proteomes" id="UP000611459">
    <property type="component" value="Unassembled WGS sequence"/>
</dbReference>
<keyword evidence="2" id="KW-1133">Transmembrane helix</keyword>
<feature type="region of interest" description="Disordered" evidence="1">
    <location>
        <begin position="61"/>
        <end position="83"/>
    </location>
</feature>
<accession>A0A286P4V8</accession>
<dbReference type="RefSeq" id="WP_135370695.1">
    <property type="nucleotide sequence ID" value="NZ_AP018357.1"/>
</dbReference>
<reference evidence="6 8" key="5">
    <citation type="submission" date="2021-12" db="EMBL/GenBank/DDBJ databases">
        <title>Genomic and phenotypic characterization of three Burkholderia contaminans isolates recovered from different sources.</title>
        <authorList>
            <person name="Lopez De Volder A."/>
            <person name="Fan Y."/>
            <person name="Nunvar J."/>
            <person name="Herrera T."/>
            <person name="Timp W."/>
            <person name="Degrossi J."/>
        </authorList>
    </citation>
    <scope>NUCLEOTIDE SEQUENCE [LARGE SCALE GENOMIC DNA]</scope>
    <source>
        <strain evidence="6 8">LMG 23361</strain>
    </source>
</reference>